<evidence type="ECO:0000256" key="5">
    <source>
        <dbReference type="ARBA" id="ARBA00023049"/>
    </source>
</evidence>
<comment type="cofactor">
    <cofactor evidence="6">
        <name>Zn(2+)</name>
        <dbReference type="ChEBI" id="CHEBI:29105"/>
    </cofactor>
    <text evidence="6">Binds 1 zinc ion per subunit.</text>
</comment>
<keyword evidence="4 6" id="KW-0862">Zinc</keyword>
<accession>A0ABV9KAW9</accession>
<dbReference type="CDD" id="cd07324">
    <property type="entry name" value="M48C_Oma1-like"/>
    <property type="match status" value="1"/>
</dbReference>
<evidence type="ECO:0000256" key="6">
    <source>
        <dbReference type="RuleBase" id="RU003983"/>
    </source>
</evidence>
<organism evidence="9 10">
    <name type="scientific">Seohaeicola nanhaiensis</name>
    <dbReference type="NCBI Taxonomy" id="1387282"/>
    <lineage>
        <taxon>Bacteria</taxon>
        <taxon>Pseudomonadati</taxon>
        <taxon>Pseudomonadota</taxon>
        <taxon>Alphaproteobacteria</taxon>
        <taxon>Rhodobacterales</taxon>
        <taxon>Roseobacteraceae</taxon>
        <taxon>Seohaeicola</taxon>
    </lineage>
</organism>
<gene>
    <name evidence="9" type="ORF">ACFO5X_00915</name>
</gene>
<dbReference type="RefSeq" id="WP_380716355.1">
    <property type="nucleotide sequence ID" value="NZ_JBHSGI010000002.1"/>
</dbReference>
<evidence type="ECO:0000256" key="1">
    <source>
        <dbReference type="ARBA" id="ARBA00022670"/>
    </source>
</evidence>
<name>A0ABV9KAW9_9RHOB</name>
<dbReference type="EMBL" id="JBHSGI010000002">
    <property type="protein sequence ID" value="MFC4667100.1"/>
    <property type="molecule type" value="Genomic_DNA"/>
</dbReference>
<feature type="domain" description="Peptidase M48" evidence="8">
    <location>
        <begin position="54"/>
        <end position="232"/>
    </location>
</feature>
<keyword evidence="3 6" id="KW-0378">Hydrolase</keyword>
<evidence type="ECO:0000313" key="10">
    <source>
        <dbReference type="Proteomes" id="UP001595973"/>
    </source>
</evidence>
<evidence type="ECO:0000256" key="7">
    <source>
        <dbReference type="SAM" id="SignalP"/>
    </source>
</evidence>
<dbReference type="Gene3D" id="3.30.2010.10">
    <property type="entry name" value="Metalloproteases ('zincins'), catalytic domain"/>
    <property type="match status" value="1"/>
</dbReference>
<comment type="caution">
    <text evidence="9">The sequence shown here is derived from an EMBL/GenBank/DDBJ whole genome shotgun (WGS) entry which is preliminary data.</text>
</comment>
<dbReference type="InterPro" id="IPR051156">
    <property type="entry name" value="Mito/Outer_Membr_Metalloprot"/>
</dbReference>
<evidence type="ECO:0000256" key="4">
    <source>
        <dbReference type="ARBA" id="ARBA00022833"/>
    </source>
</evidence>
<evidence type="ECO:0000313" key="9">
    <source>
        <dbReference type="EMBL" id="MFC4667100.1"/>
    </source>
</evidence>
<evidence type="ECO:0000259" key="8">
    <source>
        <dbReference type="Pfam" id="PF01435"/>
    </source>
</evidence>
<feature type="signal peptide" evidence="7">
    <location>
        <begin position="1"/>
        <end position="17"/>
    </location>
</feature>
<dbReference type="PANTHER" id="PTHR22726:SF1">
    <property type="entry name" value="METALLOENDOPEPTIDASE OMA1, MITOCHONDRIAL"/>
    <property type="match status" value="1"/>
</dbReference>
<dbReference type="PROSITE" id="PS51257">
    <property type="entry name" value="PROKAR_LIPOPROTEIN"/>
    <property type="match status" value="1"/>
</dbReference>
<dbReference type="PANTHER" id="PTHR22726">
    <property type="entry name" value="METALLOENDOPEPTIDASE OMA1"/>
    <property type="match status" value="1"/>
</dbReference>
<comment type="similarity">
    <text evidence="6">Belongs to the peptidase M48 family.</text>
</comment>
<protein>
    <submittedName>
        <fullName evidence="9">M48 family metallopeptidase</fullName>
    </submittedName>
</protein>
<keyword evidence="10" id="KW-1185">Reference proteome</keyword>
<proteinExistence type="inferred from homology"/>
<dbReference type="Pfam" id="PF01435">
    <property type="entry name" value="Peptidase_M48"/>
    <property type="match status" value="1"/>
</dbReference>
<keyword evidence="2" id="KW-0479">Metal-binding</keyword>
<dbReference type="InterPro" id="IPR001915">
    <property type="entry name" value="Peptidase_M48"/>
</dbReference>
<evidence type="ECO:0000256" key="2">
    <source>
        <dbReference type="ARBA" id="ARBA00022723"/>
    </source>
</evidence>
<feature type="chain" id="PRO_5045927675" evidence="7">
    <location>
        <begin position="18"/>
        <end position="240"/>
    </location>
</feature>
<evidence type="ECO:0000256" key="3">
    <source>
        <dbReference type="ARBA" id="ARBA00022801"/>
    </source>
</evidence>
<reference evidence="10" key="1">
    <citation type="journal article" date="2019" name="Int. J. Syst. Evol. Microbiol.">
        <title>The Global Catalogue of Microorganisms (GCM) 10K type strain sequencing project: providing services to taxonomists for standard genome sequencing and annotation.</title>
        <authorList>
            <consortium name="The Broad Institute Genomics Platform"/>
            <consortium name="The Broad Institute Genome Sequencing Center for Infectious Disease"/>
            <person name="Wu L."/>
            <person name="Ma J."/>
        </authorList>
    </citation>
    <scope>NUCLEOTIDE SEQUENCE [LARGE SCALE GENOMIC DNA]</scope>
    <source>
        <strain evidence="10">CGMCC 4.7283</strain>
    </source>
</reference>
<keyword evidence="1 6" id="KW-0645">Protease</keyword>
<dbReference type="Proteomes" id="UP001595973">
    <property type="component" value="Unassembled WGS sequence"/>
</dbReference>
<sequence length="240" mass="25423">MRHLSAALAACALLMTAACDVPQPPATTASPVFLAPGARMSPDEAMATFNRVVAAVEPVAESECRRRTPGRRCDFQIVVASDSALPSNAYQSIDGAGRPVITFTQALIRDAGNADELAFVMSHEAAHHIRDHLTRQRRNAETAAVVFGGLASLNGLGTTEVETAQKLGAVVGARTYSKDFELEADELGTIIAWRAGFDPLVGAGFFSRIPDPGNRFLGTHPPNGDRIATVRRTSATLGLN</sequence>
<keyword evidence="7" id="KW-0732">Signal</keyword>
<keyword evidence="5 6" id="KW-0482">Metalloprotease</keyword>